<proteinExistence type="predicted"/>
<organism evidence="1 2">
    <name type="scientific">Sinanodonta woodiana</name>
    <name type="common">Chinese pond mussel</name>
    <name type="synonym">Anodonta woodiana</name>
    <dbReference type="NCBI Taxonomy" id="1069815"/>
    <lineage>
        <taxon>Eukaryota</taxon>
        <taxon>Metazoa</taxon>
        <taxon>Spiralia</taxon>
        <taxon>Lophotrochozoa</taxon>
        <taxon>Mollusca</taxon>
        <taxon>Bivalvia</taxon>
        <taxon>Autobranchia</taxon>
        <taxon>Heteroconchia</taxon>
        <taxon>Palaeoheterodonta</taxon>
        <taxon>Unionida</taxon>
        <taxon>Unionoidea</taxon>
        <taxon>Unionidae</taxon>
        <taxon>Unioninae</taxon>
        <taxon>Sinanodonta</taxon>
    </lineage>
</organism>
<comment type="caution">
    <text evidence="1">The sequence shown here is derived from an EMBL/GenBank/DDBJ whole genome shotgun (WGS) entry which is preliminary data.</text>
</comment>
<evidence type="ECO:0000313" key="2">
    <source>
        <dbReference type="Proteomes" id="UP001634394"/>
    </source>
</evidence>
<dbReference type="AlphaFoldDB" id="A0ABD3XGU9"/>
<name>A0ABD3XGU9_SINWO</name>
<keyword evidence="2" id="KW-1185">Reference proteome</keyword>
<gene>
    <name evidence="1" type="ORF">ACJMK2_025554</name>
</gene>
<evidence type="ECO:0000313" key="1">
    <source>
        <dbReference type="EMBL" id="KAL3885501.1"/>
    </source>
</evidence>
<accession>A0ABD3XGU9</accession>
<dbReference type="Proteomes" id="UP001634394">
    <property type="component" value="Unassembled WGS sequence"/>
</dbReference>
<dbReference type="EMBL" id="JBJQND010000002">
    <property type="protein sequence ID" value="KAL3885501.1"/>
    <property type="molecule type" value="Genomic_DNA"/>
</dbReference>
<protein>
    <submittedName>
        <fullName evidence="1">Uncharacterized protein</fullName>
    </submittedName>
</protein>
<sequence length="610" mass="65006">MRSPTRTRLVVVRGSGNERKLVLLNDPGTMPLPNGKQLALNLTQTENGISRATTENSETSKVSNSLVGNSKIMSKDVDLSKSRRLRTGSFIRDQPLSTTPTTRAPAPVKVSGKAVDGVEINARGSFGDINIPKGIEVALKRLQGENWQLSRETHEHNNHVHVDSGSTVIGNNKLGSTDAIALKSPASRDANMVEAAARAFGTGLQTMPASRPQDVKHIHESRKHPRDDKVHVAPDGVIGKVFEPNMSNILNHQSLGEEKLNITDVVPLSILGISSSKELGLSAPSASVSALYRNTATNMERQQTKTSTSVALNENDSVGLKNTTVKVEPAAHVDEVLIADSHSSNNNINGEVPHTLIKSHPAASASAVRLASSSSSMRSTKVIQKSIQKTTFTKTRVMSAKPNIDTGAISAAGSDSMAVAANVGLNTVSLTQSMPSAAASTKQPQIGGSIEVQKQLNGKTKIILKDANNNPIVLQATGPVEIQRIVSPDGKIKFIVNPIRQPTTEETELDAEEILSVTTAATEETEVPIVESSTQSISTAKKQSAISTTDIISVTTLANRVMTTGAESKLQFKSSANAQIMKQEPRINKSRQVDQAVITHQFESSTNAIS</sequence>
<reference evidence="1 2" key="1">
    <citation type="submission" date="2024-11" db="EMBL/GenBank/DDBJ databases">
        <title>Chromosome-level genome assembly of the freshwater bivalve Anodonta woodiana.</title>
        <authorList>
            <person name="Chen X."/>
        </authorList>
    </citation>
    <scope>NUCLEOTIDE SEQUENCE [LARGE SCALE GENOMIC DNA]</scope>
    <source>
        <strain evidence="1">MN2024</strain>
        <tissue evidence="1">Gills</tissue>
    </source>
</reference>